<dbReference type="GO" id="GO:0050308">
    <property type="term" value="F:sugar-phosphatase activity"/>
    <property type="evidence" value="ECO:0007669"/>
    <property type="project" value="TreeGrafter"/>
</dbReference>
<reference evidence="1 2" key="1">
    <citation type="submission" date="2018-06" db="EMBL/GenBank/DDBJ databases">
        <authorList>
            <consortium name="Pathogen Informatics"/>
            <person name="Doyle S."/>
        </authorList>
    </citation>
    <scope>NUCLEOTIDE SEQUENCE [LARGE SCALE GENOMIC DNA]</scope>
    <source>
        <strain evidence="1 2">NCTC12112</strain>
    </source>
</reference>
<accession>A0AAX2J8D2</accession>
<dbReference type="NCBIfam" id="TIGR01549">
    <property type="entry name" value="HAD-SF-IA-v1"/>
    <property type="match status" value="1"/>
</dbReference>
<dbReference type="EMBL" id="LS483487">
    <property type="protein sequence ID" value="SQJ00044.1"/>
    <property type="molecule type" value="Genomic_DNA"/>
</dbReference>
<dbReference type="Gene3D" id="1.10.150.240">
    <property type="entry name" value="Putative phosphatase, domain 2"/>
    <property type="match status" value="1"/>
</dbReference>
<dbReference type="CDD" id="cd07505">
    <property type="entry name" value="HAD_BPGM-like"/>
    <property type="match status" value="1"/>
</dbReference>
<dbReference type="PRINTS" id="PR00413">
    <property type="entry name" value="HADHALOGNASE"/>
</dbReference>
<dbReference type="SFLD" id="SFLDS00003">
    <property type="entry name" value="Haloacid_Dehalogenase"/>
    <property type="match status" value="1"/>
</dbReference>
<dbReference type="NCBIfam" id="TIGR01509">
    <property type="entry name" value="HAD-SF-IA-v3"/>
    <property type="match status" value="1"/>
</dbReference>
<dbReference type="GeneID" id="78454994"/>
<organism evidence="1 2">
    <name type="scientific">Fusobacterium ulcerans</name>
    <dbReference type="NCBI Taxonomy" id="861"/>
    <lineage>
        <taxon>Bacteria</taxon>
        <taxon>Fusobacteriati</taxon>
        <taxon>Fusobacteriota</taxon>
        <taxon>Fusobacteriia</taxon>
        <taxon>Fusobacteriales</taxon>
        <taxon>Fusobacteriaceae</taxon>
        <taxon>Fusobacterium</taxon>
    </lineage>
</organism>
<dbReference type="InterPro" id="IPR023214">
    <property type="entry name" value="HAD_sf"/>
</dbReference>
<dbReference type="AlphaFoldDB" id="A0AAX2J8D2"/>
<dbReference type="RefSeq" id="WP_005979320.1">
    <property type="nucleotide sequence ID" value="NZ_CABKNW010000004.1"/>
</dbReference>
<dbReference type="InterPro" id="IPR036412">
    <property type="entry name" value="HAD-like_sf"/>
</dbReference>
<dbReference type="InterPro" id="IPR023198">
    <property type="entry name" value="PGP-like_dom2"/>
</dbReference>
<evidence type="ECO:0000313" key="1">
    <source>
        <dbReference type="EMBL" id="SQJ00044.1"/>
    </source>
</evidence>
<dbReference type="KEGG" id="ful:C4N20_09240"/>
<protein>
    <submittedName>
        <fullName evidence="1">Phosphorylated carbohydrates phosphatase TM_1254</fullName>
        <ecNumber evidence="1">3.1.3.-</ecNumber>
    </submittedName>
</protein>
<dbReference type="Gene3D" id="3.40.50.1000">
    <property type="entry name" value="HAD superfamily/HAD-like"/>
    <property type="match status" value="1"/>
</dbReference>
<dbReference type="SFLD" id="SFLDG01135">
    <property type="entry name" value="C1.5.6:_HAD__Beta-PGM__Phospha"/>
    <property type="match status" value="1"/>
</dbReference>
<evidence type="ECO:0000313" key="2">
    <source>
        <dbReference type="Proteomes" id="UP000249008"/>
    </source>
</evidence>
<dbReference type="EC" id="3.1.3.-" evidence="1"/>
<dbReference type="InterPro" id="IPR051806">
    <property type="entry name" value="HAD-like_SPP"/>
</dbReference>
<dbReference type="Pfam" id="PF13419">
    <property type="entry name" value="HAD_2"/>
    <property type="match status" value="1"/>
</dbReference>
<dbReference type="SUPFAM" id="SSF56784">
    <property type="entry name" value="HAD-like"/>
    <property type="match status" value="1"/>
</dbReference>
<dbReference type="Proteomes" id="UP000249008">
    <property type="component" value="Chromosome 1"/>
</dbReference>
<sequence length="218" mass="24945">MEETKLVIFDMDGLLLDTERLSNIAWIEAGENMEIDITHDILRRIKGSNLKNTVSVLMSFLDEEKYKKLIEEKKRIQVRVEEEEGIRLKKGVLELLTFLKEKKIKTAVATSTGRELATRELQDTGIYEYFDGFVFGDEVKNGKPNPEIFLTACEKFYVTPENAVVLEDSVLGLKAAVSGGIKCIVVEDTVQLTDEENRLPYRKCESLLEVRDFFKEVI</sequence>
<keyword evidence="1" id="KW-0378">Hydrolase</keyword>
<dbReference type="InterPro" id="IPR006439">
    <property type="entry name" value="HAD-SF_hydro_IA"/>
</dbReference>
<gene>
    <name evidence="1" type="ORF">NCTC12112_00399</name>
</gene>
<proteinExistence type="predicted"/>
<dbReference type="PANTHER" id="PTHR43481:SF4">
    <property type="entry name" value="GLYCEROL-1-PHOSPHATE PHOSPHOHYDROLASE 1-RELATED"/>
    <property type="match status" value="1"/>
</dbReference>
<dbReference type="InterPro" id="IPR041492">
    <property type="entry name" value="HAD_2"/>
</dbReference>
<dbReference type="SFLD" id="SFLDG01129">
    <property type="entry name" value="C1.5:_HAD__Beta-PGM__Phosphata"/>
    <property type="match status" value="1"/>
</dbReference>
<name>A0AAX2J8D2_9FUSO</name>
<dbReference type="PANTHER" id="PTHR43481">
    <property type="entry name" value="FRUCTOSE-1-PHOSPHATE PHOSPHATASE"/>
    <property type="match status" value="1"/>
</dbReference>